<feature type="transmembrane region" description="Helical" evidence="1">
    <location>
        <begin position="7"/>
        <end position="22"/>
    </location>
</feature>
<feature type="transmembrane region" description="Helical" evidence="1">
    <location>
        <begin position="57"/>
        <end position="76"/>
    </location>
</feature>
<organism evidence="2 3">
    <name type="scientific">Planococcus dechangensis</name>
    <dbReference type="NCBI Taxonomy" id="1176255"/>
    <lineage>
        <taxon>Bacteria</taxon>
        <taxon>Bacillati</taxon>
        <taxon>Bacillota</taxon>
        <taxon>Bacilli</taxon>
        <taxon>Bacillales</taxon>
        <taxon>Caryophanaceae</taxon>
        <taxon>Planococcus</taxon>
    </lineage>
</organism>
<evidence type="ECO:0000256" key="1">
    <source>
        <dbReference type="SAM" id="Phobius"/>
    </source>
</evidence>
<evidence type="ECO:0000313" key="2">
    <source>
        <dbReference type="EMBL" id="MFC4713666.1"/>
    </source>
</evidence>
<keyword evidence="1" id="KW-0472">Membrane</keyword>
<protein>
    <recommendedName>
        <fullName evidence="4">DUF3953 domain-containing protein</fullName>
    </recommendedName>
</protein>
<comment type="caution">
    <text evidence="2">The sequence shown here is derived from an EMBL/GenBank/DDBJ whole genome shotgun (WGS) entry which is preliminary data.</text>
</comment>
<dbReference type="Proteomes" id="UP001595932">
    <property type="component" value="Unassembled WGS sequence"/>
</dbReference>
<feature type="transmembrane region" description="Helical" evidence="1">
    <location>
        <begin position="28"/>
        <end position="45"/>
    </location>
</feature>
<reference evidence="3" key="1">
    <citation type="journal article" date="2019" name="Int. J. Syst. Evol. Microbiol.">
        <title>The Global Catalogue of Microorganisms (GCM) 10K type strain sequencing project: providing services to taxonomists for standard genome sequencing and annotation.</title>
        <authorList>
            <consortium name="The Broad Institute Genomics Platform"/>
            <consortium name="The Broad Institute Genome Sequencing Center for Infectious Disease"/>
            <person name="Wu L."/>
            <person name="Ma J."/>
        </authorList>
    </citation>
    <scope>NUCLEOTIDE SEQUENCE [LARGE SCALE GENOMIC DNA]</scope>
    <source>
        <strain evidence="3">CGMCC 1.12151</strain>
    </source>
</reference>
<keyword evidence="3" id="KW-1185">Reference proteome</keyword>
<dbReference type="EMBL" id="JBHSGL010000005">
    <property type="protein sequence ID" value="MFC4713666.1"/>
    <property type="molecule type" value="Genomic_DNA"/>
</dbReference>
<sequence>MLKIIRIVLQISVIGMAGYALISSKMGLLPLVMLLAWLFMLVAGFEQIEKNQKEFWGYAYVVIALFIFMVSWQGFFQGA</sequence>
<evidence type="ECO:0000313" key="3">
    <source>
        <dbReference type="Proteomes" id="UP001595932"/>
    </source>
</evidence>
<accession>A0ABV9MF21</accession>
<dbReference type="RefSeq" id="WP_377279367.1">
    <property type="nucleotide sequence ID" value="NZ_JBHSGL010000005.1"/>
</dbReference>
<keyword evidence="1" id="KW-0812">Transmembrane</keyword>
<proteinExistence type="predicted"/>
<keyword evidence="1" id="KW-1133">Transmembrane helix</keyword>
<name>A0ABV9MF21_9BACL</name>
<evidence type="ECO:0008006" key="4">
    <source>
        <dbReference type="Google" id="ProtNLM"/>
    </source>
</evidence>
<gene>
    <name evidence="2" type="ORF">ACFO5U_12365</name>
</gene>